<dbReference type="GO" id="GO:0006508">
    <property type="term" value="P:proteolysis"/>
    <property type="evidence" value="ECO:0007669"/>
    <property type="project" value="UniProtKB-KW"/>
</dbReference>
<dbReference type="GO" id="GO:0008233">
    <property type="term" value="F:peptidase activity"/>
    <property type="evidence" value="ECO:0007669"/>
    <property type="project" value="UniProtKB-KW"/>
</dbReference>
<dbReference type="SUPFAM" id="SSF50630">
    <property type="entry name" value="Acid proteases"/>
    <property type="match status" value="1"/>
</dbReference>
<comment type="similarity">
    <text evidence="1">Belongs to the peptidase A1 family.</text>
</comment>
<protein>
    <recommendedName>
        <fullName evidence="5">Peptidase A1 domain-containing protein</fullName>
    </recommendedName>
</protein>
<name>A0ABD3BTR4_9LAMI</name>
<evidence type="ECO:0000259" key="5">
    <source>
        <dbReference type="PROSITE" id="PS51767"/>
    </source>
</evidence>
<feature type="domain" description="Peptidase A1" evidence="5">
    <location>
        <begin position="100"/>
        <end position="436"/>
    </location>
</feature>
<dbReference type="InterPro" id="IPR051708">
    <property type="entry name" value="Plant_Aspart_Prot_A1"/>
</dbReference>
<keyword evidence="7" id="KW-1185">Reference proteome</keyword>
<evidence type="ECO:0000256" key="4">
    <source>
        <dbReference type="SAM" id="SignalP"/>
    </source>
</evidence>
<comment type="caution">
    <text evidence="6">The sequence shown here is derived from an EMBL/GenBank/DDBJ whole genome shotgun (WGS) entry which is preliminary data.</text>
</comment>
<evidence type="ECO:0000313" key="6">
    <source>
        <dbReference type="EMBL" id="KAL3620662.1"/>
    </source>
</evidence>
<dbReference type="InterPro" id="IPR033121">
    <property type="entry name" value="PEPTIDASE_A1"/>
</dbReference>
<evidence type="ECO:0000313" key="7">
    <source>
        <dbReference type="Proteomes" id="UP001632038"/>
    </source>
</evidence>
<feature type="chain" id="PRO_5044754077" description="Peptidase A1 domain-containing protein" evidence="4">
    <location>
        <begin position="23"/>
        <end position="444"/>
    </location>
</feature>
<dbReference type="PANTHER" id="PTHR47967">
    <property type="entry name" value="OS07G0603500 PROTEIN-RELATED"/>
    <property type="match status" value="1"/>
</dbReference>
<organism evidence="6 7">
    <name type="scientific">Castilleja foliolosa</name>
    <dbReference type="NCBI Taxonomy" id="1961234"/>
    <lineage>
        <taxon>Eukaryota</taxon>
        <taxon>Viridiplantae</taxon>
        <taxon>Streptophyta</taxon>
        <taxon>Embryophyta</taxon>
        <taxon>Tracheophyta</taxon>
        <taxon>Spermatophyta</taxon>
        <taxon>Magnoliopsida</taxon>
        <taxon>eudicotyledons</taxon>
        <taxon>Gunneridae</taxon>
        <taxon>Pentapetalae</taxon>
        <taxon>asterids</taxon>
        <taxon>lamiids</taxon>
        <taxon>Lamiales</taxon>
        <taxon>Orobanchaceae</taxon>
        <taxon>Pedicularideae</taxon>
        <taxon>Castillejinae</taxon>
        <taxon>Castilleja</taxon>
    </lineage>
</organism>
<dbReference type="InterPro" id="IPR032799">
    <property type="entry name" value="TAXi_C"/>
</dbReference>
<reference evidence="7" key="1">
    <citation type="journal article" date="2024" name="IScience">
        <title>Strigolactones Initiate the Formation of Haustorium-like Structures in Castilleja.</title>
        <authorList>
            <person name="Buerger M."/>
            <person name="Peterson D."/>
            <person name="Chory J."/>
        </authorList>
    </citation>
    <scope>NUCLEOTIDE SEQUENCE [LARGE SCALE GENOMIC DNA]</scope>
</reference>
<accession>A0ABD3BTR4</accession>
<evidence type="ECO:0000256" key="1">
    <source>
        <dbReference type="ARBA" id="ARBA00007447"/>
    </source>
</evidence>
<keyword evidence="3" id="KW-0378">Hydrolase</keyword>
<proteinExistence type="inferred from homology"/>
<keyword evidence="4" id="KW-0732">Signal</keyword>
<dbReference type="EMBL" id="JAVIJP010000066">
    <property type="protein sequence ID" value="KAL3620662.1"/>
    <property type="molecule type" value="Genomic_DNA"/>
</dbReference>
<dbReference type="PANTHER" id="PTHR47967:SF67">
    <property type="entry name" value="ASPARTYL PROTEASE AED3-LIKE"/>
    <property type="match status" value="1"/>
</dbReference>
<dbReference type="PROSITE" id="PS51767">
    <property type="entry name" value="PEPTIDASE_A1"/>
    <property type="match status" value="1"/>
</dbReference>
<sequence length="444" mass="48347">MANTRALLFTLLAILFFSSAHGLNPSNPNSDVADQGSTLKIIHVNNPYSPFRSQSTLSWLDTILQIQSNDKARLQYLSSLVAERSATVPITSDWSITQNYIVEVKIGTPPQTLHAAFDTSNDAFWFPCDGCDGCSSPTFNSKKSSTFKRLHCGARHCKEVPNASCKDHDGTCQFNLTYASSVIDAYLVKDTITLTTVNVPGYTFGCVYKTTGNSFPKQGLLGLGRGPLSLISQSGSPYKSIFSYCLPNYNSSKSSGSLILGPNIQPKEIKTTQLLKSLKRPSLYYVNLMHIIVGTKVVNIPSAAFAFDPKTGAGTVIDSGAVFTSLVKSAYLAVRDEVRLQMSKGQAKVSSLGGFDTCYNVPFNVPATITFMFSGMNMTIPKENFIIHSHYLSTSCLAMAAVPDGNVNSNLNIIASYQQQNQRVLIDVPNTTKKQSDTDGIFHR</sequence>
<dbReference type="AlphaFoldDB" id="A0ABD3BTR4"/>
<feature type="signal peptide" evidence="4">
    <location>
        <begin position="1"/>
        <end position="22"/>
    </location>
</feature>
<dbReference type="Pfam" id="PF14543">
    <property type="entry name" value="TAXi_N"/>
    <property type="match status" value="1"/>
</dbReference>
<dbReference type="Pfam" id="PF14541">
    <property type="entry name" value="TAXi_C"/>
    <property type="match status" value="1"/>
</dbReference>
<gene>
    <name evidence="6" type="ORF">CASFOL_035574</name>
</gene>
<evidence type="ECO:0000256" key="2">
    <source>
        <dbReference type="ARBA" id="ARBA00022670"/>
    </source>
</evidence>
<evidence type="ECO:0000256" key="3">
    <source>
        <dbReference type="ARBA" id="ARBA00022801"/>
    </source>
</evidence>
<dbReference type="Proteomes" id="UP001632038">
    <property type="component" value="Unassembled WGS sequence"/>
</dbReference>
<dbReference type="InterPro" id="IPR021109">
    <property type="entry name" value="Peptidase_aspartic_dom_sf"/>
</dbReference>
<dbReference type="InterPro" id="IPR032861">
    <property type="entry name" value="TAXi_N"/>
</dbReference>
<keyword evidence="2" id="KW-0645">Protease</keyword>
<dbReference type="Gene3D" id="2.40.70.10">
    <property type="entry name" value="Acid Proteases"/>
    <property type="match status" value="2"/>
</dbReference>